<evidence type="ECO:0000313" key="3">
    <source>
        <dbReference type="Proteomes" id="UP001567538"/>
    </source>
</evidence>
<dbReference type="Proteomes" id="UP001567538">
    <property type="component" value="Unassembled WGS sequence"/>
</dbReference>
<proteinExistence type="predicted"/>
<keyword evidence="1" id="KW-0812">Transmembrane</keyword>
<evidence type="ECO:0000313" key="2">
    <source>
        <dbReference type="EMBL" id="KAL1568673.1"/>
    </source>
</evidence>
<keyword evidence="1" id="KW-1133">Transmembrane helix</keyword>
<keyword evidence="1" id="KW-0472">Membrane</keyword>
<accession>A0ABD1IM49</accession>
<gene>
    <name evidence="2" type="ORF">AAHA92_00258</name>
</gene>
<organism evidence="2 3">
    <name type="scientific">Salvia divinorum</name>
    <name type="common">Maria pastora</name>
    <name type="synonym">Diviner's sage</name>
    <dbReference type="NCBI Taxonomy" id="28513"/>
    <lineage>
        <taxon>Eukaryota</taxon>
        <taxon>Viridiplantae</taxon>
        <taxon>Streptophyta</taxon>
        <taxon>Embryophyta</taxon>
        <taxon>Tracheophyta</taxon>
        <taxon>Spermatophyta</taxon>
        <taxon>Magnoliopsida</taxon>
        <taxon>eudicotyledons</taxon>
        <taxon>Gunneridae</taxon>
        <taxon>Pentapetalae</taxon>
        <taxon>asterids</taxon>
        <taxon>lamiids</taxon>
        <taxon>Lamiales</taxon>
        <taxon>Lamiaceae</taxon>
        <taxon>Nepetoideae</taxon>
        <taxon>Mentheae</taxon>
        <taxon>Salviinae</taxon>
        <taxon>Salvia</taxon>
        <taxon>Salvia subgen. Calosphace</taxon>
    </lineage>
</organism>
<keyword evidence="3" id="KW-1185">Reference proteome</keyword>
<protein>
    <recommendedName>
        <fullName evidence="4">CASP-like protein</fullName>
    </recommendedName>
</protein>
<dbReference type="AlphaFoldDB" id="A0ABD1IM49"/>
<comment type="caution">
    <text evidence="2">The sequence shown here is derived from an EMBL/GenBank/DDBJ whole genome shotgun (WGS) entry which is preliminary data.</text>
</comment>
<feature type="transmembrane region" description="Helical" evidence="1">
    <location>
        <begin position="20"/>
        <end position="42"/>
    </location>
</feature>
<name>A0ABD1IM49_SALDI</name>
<dbReference type="EMBL" id="JBEAFC010000001">
    <property type="protein sequence ID" value="KAL1568673.1"/>
    <property type="molecule type" value="Genomic_DNA"/>
</dbReference>
<evidence type="ECO:0008006" key="4">
    <source>
        <dbReference type="Google" id="ProtNLM"/>
    </source>
</evidence>
<reference evidence="2 3" key="1">
    <citation type="submission" date="2024-06" db="EMBL/GenBank/DDBJ databases">
        <title>A chromosome level genome sequence of Diviner's sage (Salvia divinorum).</title>
        <authorList>
            <person name="Ford S.A."/>
            <person name="Ro D.-K."/>
            <person name="Ness R.W."/>
            <person name="Phillips M.A."/>
        </authorList>
    </citation>
    <scope>NUCLEOTIDE SEQUENCE [LARGE SCALE GENOMIC DNA]</scope>
    <source>
        <strain evidence="2">SAF-2024a</strain>
        <tissue evidence="2">Leaf</tissue>
    </source>
</reference>
<evidence type="ECO:0000256" key="1">
    <source>
        <dbReference type="SAM" id="Phobius"/>
    </source>
</evidence>
<sequence length="141" mass="15869">MSKNEDVEEAENGLKCGKFSAAVVTARGVAMASLMASLAVLLTNDATFNRSYVYTYKRVFSYKKKRLINSYSLLKFCFYVDKMATVLLATGGGAAFCATVDLKRVEWNEYNSKKQDFLSMGYVAAAFRHPLFFHSLFTRPH</sequence>